<dbReference type="CDD" id="cd03255">
    <property type="entry name" value="ABC_MJ0796_LolCDE_FtsE"/>
    <property type="match status" value="1"/>
</dbReference>
<dbReference type="FunFam" id="3.40.50.300:FF:000032">
    <property type="entry name" value="Export ABC transporter ATP-binding protein"/>
    <property type="match status" value="1"/>
</dbReference>
<dbReference type="Gene3D" id="3.40.50.300">
    <property type="entry name" value="P-loop containing nucleotide triphosphate hydrolases"/>
    <property type="match status" value="1"/>
</dbReference>
<name>A0A917AUI5_9BACI</name>
<dbReference type="SUPFAM" id="SSF52540">
    <property type="entry name" value="P-loop containing nucleoside triphosphate hydrolases"/>
    <property type="match status" value="1"/>
</dbReference>
<reference evidence="6" key="2">
    <citation type="submission" date="2020-09" db="EMBL/GenBank/DDBJ databases">
        <authorList>
            <person name="Sun Q."/>
            <person name="Zhou Y."/>
        </authorList>
    </citation>
    <scope>NUCLEOTIDE SEQUENCE</scope>
    <source>
        <strain evidence="6">CGMCC 1.12698</strain>
    </source>
</reference>
<dbReference type="PANTHER" id="PTHR42798:SF7">
    <property type="entry name" value="ALPHA-D-RIBOSE 1-METHYLPHOSPHONATE 5-TRIPHOSPHATE SYNTHASE SUBUNIT PHNL"/>
    <property type="match status" value="1"/>
</dbReference>
<keyword evidence="3" id="KW-0547">Nucleotide-binding</keyword>
<evidence type="ECO:0000256" key="4">
    <source>
        <dbReference type="ARBA" id="ARBA00022840"/>
    </source>
</evidence>
<dbReference type="RefSeq" id="WP_188388980.1">
    <property type="nucleotide sequence ID" value="NZ_BMFK01000002.1"/>
</dbReference>
<evidence type="ECO:0000259" key="5">
    <source>
        <dbReference type="PROSITE" id="PS50893"/>
    </source>
</evidence>
<protein>
    <submittedName>
        <fullName evidence="6">ABC transporter ATP-binding protein</fullName>
    </submittedName>
</protein>
<keyword evidence="2" id="KW-0813">Transport</keyword>
<proteinExistence type="inferred from homology"/>
<dbReference type="PROSITE" id="PS50893">
    <property type="entry name" value="ABC_TRANSPORTER_2"/>
    <property type="match status" value="1"/>
</dbReference>
<evidence type="ECO:0000313" key="6">
    <source>
        <dbReference type="EMBL" id="GGE75516.1"/>
    </source>
</evidence>
<dbReference type="GO" id="GO:0098796">
    <property type="term" value="C:membrane protein complex"/>
    <property type="evidence" value="ECO:0007669"/>
    <property type="project" value="UniProtKB-ARBA"/>
</dbReference>
<evidence type="ECO:0000256" key="3">
    <source>
        <dbReference type="ARBA" id="ARBA00022741"/>
    </source>
</evidence>
<comment type="caution">
    <text evidence="6">The sequence shown here is derived from an EMBL/GenBank/DDBJ whole genome shotgun (WGS) entry which is preliminary data.</text>
</comment>
<dbReference type="SMART" id="SM00382">
    <property type="entry name" value="AAA"/>
    <property type="match status" value="1"/>
</dbReference>
<dbReference type="InterPro" id="IPR003439">
    <property type="entry name" value="ABC_transporter-like_ATP-bd"/>
</dbReference>
<evidence type="ECO:0000256" key="2">
    <source>
        <dbReference type="ARBA" id="ARBA00022448"/>
    </source>
</evidence>
<dbReference type="PANTHER" id="PTHR42798">
    <property type="entry name" value="LIPOPROTEIN-RELEASING SYSTEM ATP-BINDING PROTEIN LOLD"/>
    <property type="match status" value="1"/>
</dbReference>
<dbReference type="InterPro" id="IPR027417">
    <property type="entry name" value="P-loop_NTPase"/>
</dbReference>
<keyword evidence="4 6" id="KW-0067">ATP-binding</keyword>
<evidence type="ECO:0000313" key="7">
    <source>
        <dbReference type="Proteomes" id="UP000605259"/>
    </source>
</evidence>
<dbReference type="Pfam" id="PF00005">
    <property type="entry name" value="ABC_tran"/>
    <property type="match status" value="1"/>
</dbReference>
<dbReference type="EMBL" id="BMFK01000002">
    <property type="protein sequence ID" value="GGE75516.1"/>
    <property type="molecule type" value="Genomic_DNA"/>
</dbReference>
<gene>
    <name evidence="6" type="ORF">GCM10007140_26660</name>
</gene>
<dbReference type="InterPro" id="IPR003593">
    <property type="entry name" value="AAA+_ATPase"/>
</dbReference>
<dbReference type="GO" id="GO:0022857">
    <property type="term" value="F:transmembrane transporter activity"/>
    <property type="evidence" value="ECO:0007669"/>
    <property type="project" value="UniProtKB-ARBA"/>
</dbReference>
<feature type="domain" description="ABC transporter" evidence="5">
    <location>
        <begin position="4"/>
        <end position="244"/>
    </location>
</feature>
<keyword evidence="7" id="KW-1185">Reference proteome</keyword>
<sequence>MSVLEVKGLTKVYQSTGAITTTALNNINFKIEEGEFVGIMGPSGSGKTTLLNLLATIDKPTSGHVYMNNEEISQMKAAKLAAFRRTHLGFIFQDFNLLDTLSIKENIILPLVMAKRPVKEIEQKVIEVARFLNIEAILDKKVYEVSGGQQQRAAAARAMIHNPTLILADEPTGNLDSKSAKSLMGALQQLHEEKNATVAMVTHDPVAASYCERILFIRDGEIFSEIHKGHTKQAFFQEILDVLAMLGGEHHELSAAGV</sequence>
<accession>A0A917AUI5</accession>
<reference evidence="6" key="1">
    <citation type="journal article" date="2014" name="Int. J. Syst. Evol. Microbiol.">
        <title>Complete genome sequence of Corynebacterium casei LMG S-19264T (=DSM 44701T), isolated from a smear-ripened cheese.</title>
        <authorList>
            <consortium name="US DOE Joint Genome Institute (JGI-PGF)"/>
            <person name="Walter F."/>
            <person name="Albersmeier A."/>
            <person name="Kalinowski J."/>
            <person name="Ruckert C."/>
        </authorList>
    </citation>
    <scope>NUCLEOTIDE SEQUENCE</scope>
    <source>
        <strain evidence="6">CGMCC 1.12698</strain>
    </source>
</reference>
<dbReference type="AlphaFoldDB" id="A0A917AUI5"/>
<comment type="similarity">
    <text evidence="1">Belongs to the ABC transporter superfamily.</text>
</comment>
<dbReference type="GO" id="GO:0005524">
    <property type="term" value="F:ATP binding"/>
    <property type="evidence" value="ECO:0007669"/>
    <property type="project" value="UniProtKB-KW"/>
</dbReference>
<dbReference type="Proteomes" id="UP000605259">
    <property type="component" value="Unassembled WGS sequence"/>
</dbReference>
<dbReference type="InterPro" id="IPR017911">
    <property type="entry name" value="MacB-like_ATP-bd"/>
</dbReference>
<dbReference type="GO" id="GO:0016887">
    <property type="term" value="F:ATP hydrolysis activity"/>
    <property type="evidence" value="ECO:0007669"/>
    <property type="project" value="InterPro"/>
</dbReference>
<organism evidence="6 7">
    <name type="scientific">Priestia taiwanensis</name>
    <dbReference type="NCBI Taxonomy" id="1347902"/>
    <lineage>
        <taxon>Bacteria</taxon>
        <taxon>Bacillati</taxon>
        <taxon>Bacillota</taxon>
        <taxon>Bacilli</taxon>
        <taxon>Bacillales</taxon>
        <taxon>Bacillaceae</taxon>
        <taxon>Priestia</taxon>
    </lineage>
</organism>
<evidence type="ECO:0000256" key="1">
    <source>
        <dbReference type="ARBA" id="ARBA00005417"/>
    </source>
</evidence>